<protein>
    <submittedName>
        <fullName evidence="1">Uncharacterized protein</fullName>
    </submittedName>
</protein>
<reference evidence="1" key="1">
    <citation type="submission" date="2023-10" db="EMBL/GenBank/DDBJ databases">
        <authorList>
            <person name="Chen Y."/>
            <person name="Shah S."/>
            <person name="Dougan E. K."/>
            <person name="Thang M."/>
            <person name="Chan C."/>
        </authorList>
    </citation>
    <scope>NUCLEOTIDE SEQUENCE [LARGE SCALE GENOMIC DNA]</scope>
</reference>
<feature type="non-terminal residue" evidence="1">
    <location>
        <position position="90"/>
    </location>
</feature>
<accession>A0ABN9SX07</accession>
<dbReference type="Proteomes" id="UP001189429">
    <property type="component" value="Unassembled WGS sequence"/>
</dbReference>
<sequence length="90" mass="9704">AAWSPSEGLCVDRSVRVLSPLPALRVRAATPRAAEWLLHQRFPRSHGCLELQVHRFIGSACPSTGAVAAADLGEAVELFTARLPFVWGAQ</sequence>
<name>A0ABN9SX07_9DINO</name>
<dbReference type="EMBL" id="CAUYUJ010014003">
    <property type="protein sequence ID" value="CAK0837092.1"/>
    <property type="molecule type" value="Genomic_DNA"/>
</dbReference>
<gene>
    <name evidence="1" type="ORF">PCOR1329_LOCUS33384</name>
</gene>
<proteinExistence type="predicted"/>
<comment type="caution">
    <text evidence="1">The sequence shown here is derived from an EMBL/GenBank/DDBJ whole genome shotgun (WGS) entry which is preliminary data.</text>
</comment>
<keyword evidence="2" id="KW-1185">Reference proteome</keyword>
<evidence type="ECO:0000313" key="1">
    <source>
        <dbReference type="EMBL" id="CAK0837092.1"/>
    </source>
</evidence>
<feature type="non-terminal residue" evidence="1">
    <location>
        <position position="1"/>
    </location>
</feature>
<organism evidence="1 2">
    <name type="scientific">Prorocentrum cordatum</name>
    <dbReference type="NCBI Taxonomy" id="2364126"/>
    <lineage>
        <taxon>Eukaryota</taxon>
        <taxon>Sar</taxon>
        <taxon>Alveolata</taxon>
        <taxon>Dinophyceae</taxon>
        <taxon>Prorocentrales</taxon>
        <taxon>Prorocentraceae</taxon>
        <taxon>Prorocentrum</taxon>
    </lineage>
</organism>
<evidence type="ECO:0000313" key="2">
    <source>
        <dbReference type="Proteomes" id="UP001189429"/>
    </source>
</evidence>